<name>A0ACC2NAX0_9HYME</name>
<organism evidence="1 2">
    <name type="scientific">Eretmocerus hayati</name>
    <dbReference type="NCBI Taxonomy" id="131215"/>
    <lineage>
        <taxon>Eukaryota</taxon>
        <taxon>Metazoa</taxon>
        <taxon>Ecdysozoa</taxon>
        <taxon>Arthropoda</taxon>
        <taxon>Hexapoda</taxon>
        <taxon>Insecta</taxon>
        <taxon>Pterygota</taxon>
        <taxon>Neoptera</taxon>
        <taxon>Endopterygota</taxon>
        <taxon>Hymenoptera</taxon>
        <taxon>Apocrita</taxon>
        <taxon>Proctotrupomorpha</taxon>
        <taxon>Chalcidoidea</taxon>
        <taxon>Aphelinidae</taxon>
        <taxon>Aphelininae</taxon>
        <taxon>Eretmocerus</taxon>
    </lineage>
</organism>
<proteinExistence type="predicted"/>
<keyword evidence="2" id="KW-1185">Reference proteome</keyword>
<dbReference type="EMBL" id="CM056744">
    <property type="protein sequence ID" value="KAJ8667893.1"/>
    <property type="molecule type" value="Genomic_DNA"/>
</dbReference>
<reference evidence="1" key="1">
    <citation type="submission" date="2023-04" db="EMBL/GenBank/DDBJ databases">
        <title>A chromosome-level genome assembly of the parasitoid wasp Eretmocerus hayati.</title>
        <authorList>
            <person name="Zhong Y."/>
            <person name="Liu S."/>
            <person name="Liu Y."/>
        </authorList>
    </citation>
    <scope>NUCLEOTIDE SEQUENCE</scope>
    <source>
        <strain evidence="1">ZJU_SS_LIU_2023</strain>
    </source>
</reference>
<sequence length="322" mass="36359">MASRSDDEEDFGLPQHILDAARDAVESCLPKKSRPKYEKEYETFVNWKLKSINKPGIKTTEPLMLAYFSKLVSDGLVVSTLWSKWSMLKTMIQSREDVDISTFIKLKRLLKERKEGYRVKQAAAFCTEELKKFLTKAPDAEYLDVKVAVLLGILGACRREELKNMLLADILIEQDSLIITIPQTKTGIVRTFAVNVPWKDLVLRYISLRPKNIKHDSLFINYQNGKCTSQPMGINKLGGMPQKVAKYLNLKNPERYTGHAFRRTSATFLADAGASLTTLKRHGGWRSDATAEAYIADSRANKRKIGDQIGGCLLDEESCDTS</sequence>
<dbReference type="Proteomes" id="UP001239111">
    <property type="component" value="Chromosome 4"/>
</dbReference>
<accession>A0ACC2NAX0</accession>
<gene>
    <name evidence="1" type="ORF">QAD02_009556</name>
</gene>
<protein>
    <submittedName>
        <fullName evidence="1">Uncharacterized protein</fullName>
    </submittedName>
</protein>
<evidence type="ECO:0000313" key="2">
    <source>
        <dbReference type="Proteomes" id="UP001239111"/>
    </source>
</evidence>
<evidence type="ECO:0000313" key="1">
    <source>
        <dbReference type="EMBL" id="KAJ8667893.1"/>
    </source>
</evidence>
<comment type="caution">
    <text evidence="1">The sequence shown here is derived from an EMBL/GenBank/DDBJ whole genome shotgun (WGS) entry which is preliminary data.</text>
</comment>